<proteinExistence type="predicted"/>
<keyword evidence="2" id="KW-0547">Nucleotide-binding</keyword>
<organism evidence="6 7">
    <name type="scientific">Victivallis lenta</name>
    <dbReference type="NCBI Taxonomy" id="2606640"/>
    <lineage>
        <taxon>Bacteria</taxon>
        <taxon>Pseudomonadati</taxon>
        <taxon>Lentisphaerota</taxon>
        <taxon>Lentisphaeria</taxon>
        <taxon>Victivallales</taxon>
        <taxon>Victivallaceae</taxon>
        <taxon>Victivallis</taxon>
    </lineage>
</organism>
<reference evidence="6 7" key="1">
    <citation type="submission" date="2019-08" db="EMBL/GenBank/DDBJ databases">
        <title>In-depth cultivation of the pig gut microbiome towards novel bacterial diversity and tailored functional studies.</title>
        <authorList>
            <person name="Wylensek D."/>
            <person name="Hitch T.C.A."/>
            <person name="Clavel T."/>
        </authorList>
    </citation>
    <scope>NUCLEOTIDE SEQUENCE [LARGE SCALE GENOMIC DNA]</scope>
    <source>
        <strain evidence="6 7">BBE-744-WT-12</strain>
    </source>
</reference>
<comment type="caution">
    <text evidence="6">The sequence shown here is derived from an EMBL/GenBank/DDBJ whole genome shotgun (WGS) entry which is preliminary data.</text>
</comment>
<dbReference type="PANTHER" id="PTHR43289">
    <property type="entry name" value="MITOGEN-ACTIVATED PROTEIN KINASE KINASE KINASE 20-RELATED"/>
    <property type="match status" value="1"/>
</dbReference>
<sequence length="879" mass="97667">MNEDDENQAPEWDDDQKTLIYGAASETMLSPEELRRALGIPAGDRIQDYDGLSAIGIGGVGAVFSAHEPGLNREVALKILRPQYRNQAERIEWFIREARATAQIDHPNIPPVHRMGVFDDVGVYFTMKRVEGETLRVILRKLNEDKEGYRRTYTLHRLLEIFIGACNGVAFAHSHGILHCDLKPGNLMVGDYGEVMVMDWGMARYRADLDQGGSGNKMELDLECQLDSAPSASPGDGKVVLGGTPAFMPPEQLTGEVTEPTEAADVYGLGAILYTMLTWKNAPFDTNLPSEELMRRAAAGRIVPPRKAAPRGVIVPLELEAVCLKAMARDRHKRYQTVADLLRDIRNYLDGYPVGVYSPTPLYRLTKLIRRHPLIPSTLMAALLTWAGYFGFTHFSNLSQSNSLINLAEYNYTQAKNYNALALRTFNLLRERSEDARSNGRERELENELFRLIAEQENGYNSALEFISRATEYGLRESVVNRMCRDIFKSSLNFYLKVENYDSLQSFLRQARIRWRAIFDRAVSQDAELAALVNKIDNRVGTLEIKGVPHPGRKMTIRDTAGKIIWFGSTVPGDNAGPPAANLPIGEQLQSFELQAGNYLLDITLPSGLEVAAPVTVPVAGKSSVELSIPDTFPSNVRYISGGGFFHGSSTGRFGVGKSVLPPFLIGATEVTFAEYLEFWKGLKTPEEKRRCLGWFSFDPNSEERQPIWNDDGELAPPFTPDLPVVGISGEAAEAYCAWLGKRLGLVCRLPTRLEWEKAARGVDGRAYVWGNTYEPGRALLRDNPRRGEFPVGAPPGRFPADVSVYGVFDLTGNVREFIRSPGESEKLFMVIGGSYATDAQQANTANVYYVNGSAGDLGFRYVLELPELRTETATPPLR</sequence>
<feature type="domain" description="Protein kinase" evidence="5">
    <location>
        <begin position="49"/>
        <end position="349"/>
    </location>
</feature>
<dbReference type="GO" id="GO:0004674">
    <property type="term" value="F:protein serine/threonine kinase activity"/>
    <property type="evidence" value="ECO:0007669"/>
    <property type="project" value="TreeGrafter"/>
</dbReference>
<dbReference type="SMART" id="SM00220">
    <property type="entry name" value="S_TKc"/>
    <property type="match status" value="1"/>
</dbReference>
<evidence type="ECO:0000256" key="2">
    <source>
        <dbReference type="ARBA" id="ARBA00022741"/>
    </source>
</evidence>
<evidence type="ECO:0000313" key="6">
    <source>
        <dbReference type="EMBL" id="MST96236.1"/>
    </source>
</evidence>
<dbReference type="Gene3D" id="3.30.200.20">
    <property type="entry name" value="Phosphorylase Kinase, domain 1"/>
    <property type="match status" value="1"/>
</dbReference>
<accession>A0A844FYQ4</accession>
<dbReference type="Proteomes" id="UP000435649">
    <property type="component" value="Unassembled WGS sequence"/>
</dbReference>
<dbReference type="InterPro" id="IPR008271">
    <property type="entry name" value="Ser/Thr_kinase_AS"/>
</dbReference>
<dbReference type="SUPFAM" id="SSF56436">
    <property type="entry name" value="C-type lectin-like"/>
    <property type="match status" value="1"/>
</dbReference>
<dbReference type="Gene3D" id="3.90.1580.10">
    <property type="entry name" value="paralog of FGE (formylglycine-generating enzyme)"/>
    <property type="match status" value="1"/>
</dbReference>
<evidence type="ECO:0000259" key="5">
    <source>
        <dbReference type="PROSITE" id="PS50011"/>
    </source>
</evidence>
<name>A0A844FYQ4_9BACT</name>
<dbReference type="Pfam" id="PF00069">
    <property type="entry name" value="Pkinase"/>
    <property type="match status" value="1"/>
</dbReference>
<dbReference type="PROSITE" id="PS00108">
    <property type="entry name" value="PROTEIN_KINASE_ST"/>
    <property type="match status" value="1"/>
</dbReference>
<dbReference type="AlphaFoldDB" id="A0A844FYQ4"/>
<dbReference type="SUPFAM" id="SSF56112">
    <property type="entry name" value="Protein kinase-like (PK-like)"/>
    <property type="match status" value="1"/>
</dbReference>
<dbReference type="InterPro" id="IPR042095">
    <property type="entry name" value="SUMF_sf"/>
</dbReference>
<dbReference type="InterPro" id="IPR016187">
    <property type="entry name" value="CTDL_fold"/>
</dbReference>
<dbReference type="InterPro" id="IPR005532">
    <property type="entry name" value="SUMF_dom"/>
</dbReference>
<dbReference type="GO" id="GO:0005524">
    <property type="term" value="F:ATP binding"/>
    <property type="evidence" value="ECO:0007669"/>
    <property type="project" value="UniProtKB-KW"/>
</dbReference>
<evidence type="ECO:0000256" key="3">
    <source>
        <dbReference type="ARBA" id="ARBA00022777"/>
    </source>
</evidence>
<dbReference type="PANTHER" id="PTHR43289:SF6">
    <property type="entry name" value="SERINE_THREONINE-PROTEIN KINASE NEKL-3"/>
    <property type="match status" value="1"/>
</dbReference>
<dbReference type="InterPro" id="IPR000719">
    <property type="entry name" value="Prot_kinase_dom"/>
</dbReference>
<dbReference type="EMBL" id="VUNS01000003">
    <property type="protein sequence ID" value="MST96236.1"/>
    <property type="molecule type" value="Genomic_DNA"/>
</dbReference>
<dbReference type="PROSITE" id="PS50011">
    <property type="entry name" value="PROTEIN_KINASE_DOM"/>
    <property type="match status" value="1"/>
</dbReference>
<keyword evidence="4" id="KW-0067">ATP-binding</keyword>
<dbReference type="Pfam" id="PF03781">
    <property type="entry name" value="FGE-sulfatase"/>
    <property type="match status" value="1"/>
</dbReference>
<keyword evidence="1" id="KW-0808">Transferase</keyword>
<dbReference type="InterPro" id="IPR011009">
    <property type="entry name" value="Kinase-like_dom_sf"/>
</dbReference>
<protein>
    <submittedName>
        <fullName evidence="6">SUMF1/EgtB/PvdO family nonheme iron enzyme</fullName>
    </submittedName>
</protein>
<evidence type="ECO:0000313" key="7">
    <source>
        <dbReference type="Proteomes" id="UP000435649"/>
    </source>
</evidence>
<keyword evidence="7" id="KW-1185">Reference proteome</keyword>
<evidence type="ECO:0000256" key="1">
    <source>
        <dbReference type="ARBA" id="ARBA00022679"/>
    </source>
</evidence>
<gene>
    <name evidence="6" type="ORF">FYJ85_04140</name>
</gene>
<dbReference type="CDD" id="cd14014">
    <property type="entry name" value="STKc_PknB_like"/>
    <property type="match status" value="1"/>
</dbReference>
<dbReference type="RefSeq" id="WP_106053960.1">
    <property type="nucleotide sequence ID" value="NZ_CALXOB010000006.1"/>
</dbReference>
<evidence type="ECO:0000256" key="4">
    <source>
        <dbReference type="ARBA" id="ARBA00022840"/>
    </source>
</evidence>
<dbReference type="Gene3D" id="1.10.510.10">
    <property type="entry name" value="Transferase(Phosphotransferase) domain 1"/>
    <property type="match status" value="1"/>
</dbReference>
<keyword evidence="3" id="KW-0418">Kinase</keyword>